<organism evidence="2 3">
    <name type="scientific">Shinella granuli</name>
    <dbReference type="NCBI Taxonomy" id="323621"/>
    <lineage>
        <taxon>Bacteria</taxon>
        <taxon>Pseudomonadati</taxon>
        <taxon>Pseudomonadota</taxon>
        <taxon>Alphaproteobacteria</taxon>
        <taxon>Hyphomicrobiales</taxon>
        <taxon>Rhizobiaceae</taxon>
        <taxon>Shinella</taxon>
    </lineage>
</organism>
<comment type="caution">
    <text evidence="2">The sequence shown here is derived from an EMBL/GenBank/DDBJ whole genome shotgun (WGS) entry which is preliminary data.</text>
</comment>
<protein>
    <submittedName>
        <fullName evidence="2">Uncharacterized protein</fullName>
    </submittedName>
</protein>
<evidence type="ECO:0000313" key="2">
    <source>
        <dbReference type="EMBL" id="TCN48054.1"/>
    </source>
</evidence>
<dbReference type="EMBL" id="SLVX01000002">
    <property type="protein sequence ID" value="TCN48054.1"/>
    <property type="molecule type" value="Genomic_DNA"/>
</dbReference>
<name>A0A4R2D732_SHIGR</name>
<keyword evidence="1" id="KW-1133">Transmembrane helix</keyword>
<keyword evidence="1" id="KW-0812">Transmembrane</keyword>
<dbReference type="AlphaFoldDB" id="A0A4R2D732"/>
<keyword evidence="3" id="KW-1185">Reference proteome</keyword>
<proteinExistence type="predicted"/>
<keyword evidence="1" id="KW-0472">Membrane</keyword>
<reference evidence="2 3" key="1">
    <citation type="submission" date="2019-03" db="EMBL/GenBank/DDBJ databases">
        <title>Genomic Encyclopedia of Type Strains, Phase IV (KMG-IV): sequencing the most valuable type-strain genomes for metagenomic binning, comparative biology and taxonomic classification.</title>
        <authorList>
            <person name="Goeker M."/>
        </authorList>
    </citation>
    <scope>NUCLEOTIDE SEQUENCE [LARGE SCALE GENOMIC DNA]</scope>
    <source>
        <strain evidence="2 3">DSM 18401</strain>
    </source>
</reference>
<evidence type="ECO:0000256" key="1">
    <source>
        <dbReference type="SAM" id="Phobius"/>
    </source>
</evidence>
<feature type="transmembrane region" description="Helical" evidence="1">
    <location>
        <begin position="12"/>
        <end position="31"/>
    </location>
</feature>
<evidence type="ECO:0000313" key="3">
    <source>
        <dbReference type="Proteomes" id="UP000295351"/>
    </source>
</evidence>
<gene>
    <name evidence="2" type="ORF">EV665_102583</name>
</gene>
<dbReference type="Proteomes" id="UP000295351">
    <property type="component" value="Unassembled WGS sequence"/>
</dbReference>
<accession>A0A4R2D732</accession>
<sequence>MAKTKAERAGEISATVASVIIAFLLVLPLLMKLA</sequence>